<evidence type="ECO:0000256" key="3">
    <source>
        <dbReference type="ARBA" id="ARBA00023052"/>
    </source>
</evidence>
<dbReference type="GO" id="GO:0006086">
    <property type="term" value="P:pyruvate decarboxylation to acetyl-CoA"/>
    <property type="evidence" value="ECO:0007669"/>
    <property type="project" value="TreeGrafter"/>
</dbReference>
<keyword evidence="3" id="KW-0786">Thiamine pyrophosphate</keyword>
<keyword evidence="5" id="KW-0670">Pyruvate</keyword>
<comment type="caution">
    <text evidence="5">The sequence shown here is derived from an EMBL/GenBank/DDBJ whole genome shotgun (WGS) entry which is preliminary data.</text>
</comment>
<keyword evidence="6" id="KW-1185">Reference proteome</keyword>
<reference evidence="5 6" key="1">
    <citation type="submission" date="2018-03" db="EMBL/GenBank/DDBJ databases">
        <title>Genomic Encyclopedia of Type Strains, Phase III (KMG-III): the genomes of soil and plant-associated and newly described type strains.</title>
        <authorList>
            <person name="Whitman W."/>
        </authorList>
    </citation>
    <scope>NUCLEOTIDE SEQUENCE [LARGE SCALE GENOMIC DNA]</scope>
    <source>
        <strain evidence="5 6">CGMCC 4.7097</strain>
    </source>
</reference>
<evidence type="ECO:0000313" key="6">
    <source>
        <dbReference type="Proteomes" id="UP000241118"/>
    </source>
</evidence>
<dbReference type="Gene3D" id="3.40.50.970">
    <property type="match status" value="1"/>
</dbReference>
<dbReference type="AlphaFoldDB" id="A0A2P8I0T4"/>
<dbReference type="SUPFAM" id="SSF52518">
    <property type="entry name" value="Thiamin diphosphate-binding fold (THDP-binding)"/>
    <property type="match status" value="1"/>
</dbReference>
<comment type="cofactor">
    <cofactor evidence="1">
        <name>thiamine diphosphate</name>
        <dbReference type="ChEBI" id="CHEBI:58937"/>
    </cofactor>
</comment>
<organism evidence="5 6">
    <name type="scientific">Saccharothrix carnea</name>
    <dbReference type="NCBI Taxonomy" id="1280637"/>
    <lineage>
        <taxon>Bacteria</taxon>
        <taxon>Bacillati</taxon>
        <taxon>Actinomycetota</taxon>
        <taxon>Actinomycetes</taxon>
        <taxon>Pseudonocardiales</taxon>
        <taxon>Pseudonocardiaceae</taxon>
        <taxon>Saccharothrix</taxon>
    </lineage>
</organism>
<dbReference type="GO" id="GO:0004739">
    <property type="term" value="F:pyruvate dehydrogenase (acetyl-transferring) activity"/>
    <property type="evidence" value="ECO:0007669"/>
    <property type="project" value="TreeGrafter"/>
</dbReference>
<evidence type="ECO:0000256" key="2">
    <source>
        <dbReference type="ARBA" id="ARBA00023002"/>
    </source>
</evidence>
<evidence type="ECO:0000256" key="1">
    <source>
        <dbReference type="ARBA" id="ARBA00001964"/>
    </source>
</evidence>
<proteinExistence type="predicted"/>
<dbReference type="GO" id="GO:0000287">
    <property type="term" value="F:magnesium ion binding"/>
    <property type="evidence" value="ECO:0007669"/>
    <property type="project" value="UniProtKB-ARBA"/>
</dbReference>
<name>A0A2P8I0T4_SACCR</name>
<dbReference type="PANTHER" id="PTHR11516:SF60">
    <property type="entry name" value="PYRUVATE DEHYDROGENASE E1 COMPONENT SUBUNIT ALPHA"/>
    <property type="match status" value="1"/>
</dbReference>
<dbReference type="EMBL" id="PYAX01000015">
    <property type="protein sequence ID" value="PSL52081.1"/>
    <property type="molecule type" value="Genomic_DNA"/>
</dbReference>
<dbReference type="InterPro" id="IPR001017">
    <property type="entry name" value="DH_E1"/>
</dbReference>
<dbReference type="CDD" id="cd02000">
    <property type="entry name" value="TPP_E1_PDC_ADC_BCADC"/>
    <property type="match status" value="1"/>
</dbReference>
<sequence>MALLTTVAAHAPDTDVGLYRTVRLIRRFEERAVELVRSGDIIGGIHPYTGQEAIAAGVCAALRLDDMITSTHRGHGHVLAKGADPARVLAELAGRATGLNKGRGGSMHAADFALGILGANAIVGANGAITAGAAWAARQSGGDQVAVSFFGDGAVNQGVLLEAMNLASLWRLPVLFVCENNGYATTLTVSDAVAGTITGRGEAFGMPSATVDGMDPRTVLAAAREAVDRARAGGGPSLVECLTYRFDAHHTWEHKARVRYRDDAEVLSGRERDPVEIQGVRLAGGERARVDAEVESMMDTAVAFALDSPHPDPVGALDHLYATGMRARPGGGG</sequence>
<feature type="domain" description="Dehydrogenase E1 component" evidence="4">
    <location>
        <begin position="22"/>
        <end position="282"/>
    </location>
</feature>
<protein>
    <submittedName>
        <fullName evidence="5">Pyruvate dehydrogenase E1 component alpha subunit</fullName>
    </submittedName>
</protein>
<evidence type="ECO:0000313" key="5">
    <source>
        <dbReference type="EMBL" id="PSL52081.1"/>
    </source>
</evidence>
<dbReference type="InterPro" id="IPR050642">
    <property type="entry name" value="PDH_E1_Alpha_Subunit"/>
</dbReference>
<dbReference type="PANTHER" id="PTHR11516">
    <property type="entry name" value="PYRUVATE DEHYDROGENASE E1 COMPONENT, ALPHA SUBUNIT BACTERIAL AND ORGANELLAR"/>
    <property type="match status" value="1"/>
</dbReference>
<dbReference type="InterPro" id="IPR029061">
    <property type="entry name" value="THDP-binding"/>
</dbReference>
<gene>
    <name evidence="5" type="ORF">B0I31_11533</name>
</gene>
<dbReference type="Proteomes" id="UP000241118">
    <property type="component" value="Unassembled WGS sequence"/>
</dbReference>
<accession>A0A2P8I0T4</accession>
<evidence type="ECO:0000259" key="4">
    <source>
        <dbReference type="Pfam" id="PF00676"/>
    </source>
</evidence>
<dbReference type="Pfam" id="PF00676">
    <property type="entry name" value="E1_dh"/>
    <property type="match status" value="1"/>
</dbReference>
<keyword evidence="2" id="KW-0560">Oxidoreductase</keyword>